<proteinExistence type="predicted"/>
<dbReference type="AlphaFoldDB" id="A0A6S7GLN9"/>
<dbReference type="PANTHER" id="PTHR35083">
    <property type="entry name" value="RGD1565685 PROTEIN"/>
    <property type="match status" value="1"/>
</dbReference>
<accession>A0A6S7GLN9</accession>
<organism evidence="1 2">
    <name type="scientific">Paramuricea clavata</name>
    <name type="common">Red gorgonian</name>
    <name type="synonym">Violescent sea-whip</name>
    <dbReference type="NCBI Taxonomy" id="317549"/>
    <lineage>
        <taxon>Eukaryota</taxon>
        <taxon>Metazoa</taxon>
        <taxon>Cnidaria</taxon>
        <taxon>Anthozoa</taxon>
        <taxon>Octocorallia</taxon>
        <taxon>Malacalcyonacea</taxon>
        <taxon>Plexauridae</taxon>
        <taxon>Paramuricea</taxon>
    </lineage>
</organism>
<dbReference type="Pfam" id="PF15112">
    <property type="entry name" value="DUF4559"/>
    <property type="match status" value="1"/>
</dbReference>
<dbReference type="Proteomes" id="UP001152795">
    <property type="component" value="Unassembled WGS sequence"/>
</dbReference>
<reference evidence="1" key="1">
    <citation type="submission" date="2020-04" db="EMBL/GenBank/DDBJ databases">
        <authorList>
            <person name="Alioto T."/>
            <person name="Alioto T."/>
            <person name="Gomez Garrido J."/>
        </authorList>
    </citation>
    <scope>NUCLEOTIDE SEQUENCE</scope>
    <source>
        <strain evidence="1">A484AB</strain>
    </source>
</reference>
<feature type="non-terminal residue" evidence="1">
    <location>
        <position position="319"/>
    </location>
</feature>
<dbReference type="InterPro" id="IPR027897">
    <property type="entry name" value="DUF4559"/>
</dbReference>
<keyword evidence="2" id="KW-1185">Reference proteome</keyword>
<evidence type="ECO:0000313" key="2">
    <source>
        <dbReference type="Proteomes" id="UP001152795"/>
    </source>
</evidence>
<gene>
    <name evidence="1" type="ORF">PACLA_8A049462</name>
</gene>
<dbReference type="EMBL" id="CACRXK020002155">
    <property type="protein sequence ID" value="CAB3992938.1"/>
    <property type="molecule type" value="Genomic_DNA"/>
</dbReference>
<sequence length="319" mass="36527">MSFGAKGFSQKRNDPGYFNWLAVADALMFLSDGLRKYAEDKMKELHVLITTNVGGPGVKCTCKCTPGKKPNPHGRTATCIWAQELKKFHHFPRKSDIPWHQSISSQWHDPVDGHREIAKLFMSDLGKNWATTTTTDIGRLLNLLIFCNHFKIQHASLKAVKDWRNKWAHASDLTLSDIDKQNAFKDIECLMNDAELVGIKEVQDCRSSIKKVETAVFSVLQDNESKILEEFRLIQQFQLIQEYKECPKIEEKSEVSEEEIRVPKKFDKLVTVVDKMGSVFLAILLFAISPLSRKVLGMLMFLAYFMFYPVGDRTVISDY</sequence>
<comment type="caution">
    <text evidence="1">The sequence shown here is derived from an EMBL/GenBank/DDBJ whole genome shotgun (WGS) entry which is preliminary data.</text>
</comment>
<name>A0A6S7GLN9_PARCT</name>
<protein>
    <submittedName>
        <fullName evidence="1">Uncharacterized protein</fullName>
    </submittedName>
</protein>
<evidence type="ECO:0000313" key="1">
    <source>
        <dbReference type="EMBL" id="CAB3992938.1"/>
    </source>
</evidence>
<dbReference type="PANTHER" id="PTHR35083:SF1">
    <property type="entry name" value="RGD1565685 PROTEIN"/>
    <property type="match status" value="1"/>
</dbReference>
<dbReference type="OrthoDB" id="5985666at2759"/>